<feature type="active site" description="Proton acceptor" evidence="4">
    <location>
        <position position="14"/>
    </location>
</feature>
<dbReference type="OrthoDB" id="9801455at2"/>
<dbReference type="Gene3D" id="2.60.120.200">
    <property type="match status" value="1"/>
</dbReference>
<evidence type="ECO:0000256" key="5">
    <source>
        <dbReference type="PIRSR" id="PIRSR606710-2"/>
    </source>
</evidence>
<gene>
    <name evidence="8" type="ORF">SAMN04487861_10373</name>
</gene>
<accession>A0A1I3CE97</accession>
<evidence type="ECO:0000256" key="2">
    <source>
        <dbReference type="ARBA" id="ARBA00022801"/>
    </source>
</evidence>
<feature type="site" description="Important for catalytic activity, responsible for pKa modulation of the active site Glu and correct orientation of both the proton donor and substrate" evidence="5">
    <location>
        <position position="127"/>
    </location>
</feature>
<name>A0A1I3CE97_SELRU</name>
<dbReference type="SUPFAM" id="SSF75005">
    <property type="entry name" value="Arabinanase/levansucrase/invertase"/>
    <property type="match status" value="1"/>
</dbReference>
<dbReference type="InterPro" id="IPR051795">
    <property type="entry name" value="Glycosyl_Hydrlase_43"/>
</dbReference>
<dbReference type="Pfam" id="PF04616">
    <property type="entry name" value="Glyco_hydro_43"/>
    <property type="match status" value="1"/>
</dbReference>
<evidence type="ECO:0000313" key="8">
    <source>
        <dbReference type="EMBL" id="SFH72626.1"/>
    </source>
</evidence>
<dbReference type="GO" id="GO:0004553">
    <property type="term" value="F:hydrolase activity, hydrolyzing O-glycosyl compounds"/>
    <property type="evidence" value="ECO:0007669"/>
    <property type="project" value="InterPro"/>
</dbReference>
<dbReference type="Proteomes" id="UP000183639">
    <property type="component" value="Unassembled WGS sequence"/>
</dbReference>
<dbReference type="InterPro" id="IPR013320">
    <property type="entry name" value="ConA-like_dom_sf"/>
</dbReference>
<protein>
    <submittedName>
        <fullName evidence="8">Xylan 1,4-beta-xylosidase</fullName>
    </submittedName>
</protein>
<evidence type="ECO:0000256" key="3">
    <source>
        <dbReference type="ARBA" id="ARBA00023295"/>
    </source>
</evidence>
<comment type="similarity">
    <text evidence="1 6">Belongs to the glycosyl hydrolase 43 family.</text>
</comment>
<dbReference type="EMBL" id="FOQK01000003">
    <property type="protein sequence ID" value="SFH72626.1"/>
    <property type="molecule type" value="Genomic_DNA"/>
</dbReference>
<dbReference type="RefSeq" id="WP_075442134.1">
    <property type="nucleotide sequence ID" value="NZ_FOQK01000003.1"/>
</dbReference>
<feature type="active site" description="Proton donor" evidence="4">
    <location>
        <position position="186"/>
    </location>
</feature>
<dbReference type="Pfam" id="PF17851">
    <property type="entry name" value="GH43_C2"/>
    <property type="match status" value="1"/>
</dbReference>
<keyword evidence="2 6" id="KW-0378">Hydrolase</keyword>
<evidence type="ECO:0000256" key="4">
    <source>
        <dbReference type="PIRSR" id="PIRSR606710-1"/>
    </source>
</evidence>
<dbReference type="InterPro" id="IPR041542">
    <property type="entry name" value="GH43_C2"/>
</dbReference>
<feature type="domain" description="Beta-xylosidase C-terminal Concanavalin A-like" evidence="7">
    <location>
        <begin position="334"/>
        <end position="535"/>
    </location>
</feature>
<dbReference type="CDD" id="cd09000">
    <property type="entry name" value="GH43_SXA-like"/>
    <property type="match status" value="1"/>
</dbReference>
<evidence type="ECO:0000256" key="6">
    <source>
        <dbReference type="RuleBase" id="RU361187"/>
    </source>
</evidence>
<dbReference type="SUPFAM" id="SSF49899">
    <property type="entry name" value="Concanavalin A-like lectins/glucanases"/>
    <property type="match status" value="1"/>
</dbReference>
<dbReference type="AlphaFoldDB" id="A0A1I3CE97"/>
<sequence length="539" mass="61189">MKIQNPILKGFNPDPSIVRAGDDYYIATSTFEWFPGVQIHHSRDLVHWHLIAHPLDTVEMLDMKGNPDSGGIWAPDLSYADGKFWLIYTDVKVVDGMWKDCHNYLTTAEDIKGPWSKPILLNGAGFDASLFHDPSGRKYLVNMYWDQRVYHHNFYGIALQEYSVAEEKLIGQPEIIYKGTDIAYTEGPHLYHINGMYYLMTAEGGTTYQHSETIARSKDIHGPYEIQPDYPMLSAWTDIHNPLQKCGHASLVQTQGGEWYLAHLTGRPLPAPSGFPSREREQHAYCPLGRETAIEKIEWHDGWPVVVGGRQGSLEVEAPDLPVQEWAATYEEVDDFDSTDLNINFQTLRIPFTETLGSLTARPGFLRLYGRESLQSKFTQAHVARRWQSFAFDAQTSVEFQPKSFQQMAGMTCYYNTENWSSIHVTWNESKGRCIDLVIADNGSFSMPLAGQEIPVPEDVKTVHFKAEVRGRSYRYGYSFDGESFTFLPVTLASWKLSDDYVRGGGFFTGAFVGMNCIDITGTALPADFDYFSYKELEK</sequence>
<dbReference type="GO" id="GO:0005975">
    <property type="term" value="P:carbohydrate metabolic process"/>
    <property type="evidence" value="ECO:0007669"/>
    <property type="project" value="InterPro"/>
</dbReference>
<dbReference type="InterPro" id="IPR023296">
    <property type="entry name" value="Glyco_hydro_beta-prop_sf"/>
</dbReference>
<dbReference type="InterPro" id="IPR006710">
    <property type="entry name" value="Glyco_hydro_43"/>
</dbReference>
<keyword evidence="3 6" id="KW-0326">Glycosidase</keyword>
<evidence type="ECO:0000256" key="1">
    <source>
        <dbReference type="ARBA" id="ARBA00009865"/>
    </source>
</evidence>
<evidence type="ECO:0000313" key="9">
    <source>
        <dbReference type="Proteomes" id="UP000183639"/>
    </source>
</evidence>
<reference evidence="8 9" key="1">
    <citation type="submission" date="2016-10" db="EMBL/GenBank/DDBJ databases">
        <authorList>
            <person name="de Groot N.N."/>
        </authorList>
    </citation>
    <scope>NUCLEOTIDE SEQUENCE [LARGE SCALE GENOMIC DNA]</scope>
    <source>
        <strain evidence="8 9">Z108</strain>
    </source>
</reference>
<organism evidence="8 9">
    <name type="scientific">Selenomonas ruminantium</name>
    <dbReference type="NCBI Taxonomy" id="971"/>
    <lineage>
        <taxon>Bacteria</taxon>
        <taxon>Bacillati</taxon>
        <taxon>Bacillota</taxon>
        <taxon>Negativicutes</taxon>
        <taxon>Selenomonadales</taxon>
        <taxon>Selenomonadaceae</taxon>
        <taxon>Selenomonas</taxon>
    </lineage>
</organism>
<dbReference type="PANTHER" id="PTHR42812:SF12">
    <property type="entry name" value="BETA-XYLOSIDASE-RELATED"/>
    <property type="match status" value="1"/>
</dbReference>
<proteinExistence type="inferred from homology"/>
<dbReference type="PANTHER" id="PTHR42812">
    <property type="entry name" value="BETA-XYLOSIDASE"/>
    <property type="match status" value="1"/>
</dbReference>
<dbReference type="Gene3D" id="2.115.10.20">
    <property type="entry name" value="Glycosyl hydrolase domain, family 43"/>
    <property type="match status" value="1"/>
</dbReference>
<evidence type="ECO:0000259" key="7">
    <source>
        <dbReference type="Pfam" id="PF17851"/>
    </source>
</evidence>